<name>Q8NPN2_CORGL</name>
<gene>
    <name evidence="2" type="ordered locus">Cgl1780</name>
</gene>
<dbReference type="HOGENOM" id="CLU_1238510_0_0_11"/>
<keyword evidence="1" id="KW-0472">Membrane</keyword>
<dbReference type="Proteomes" id="UP000000582">
    <property type="component" value="Chromosome"/>
</dbReference>
<dbReference type="EMBL" id="BA000036">
    <property type="protein sequence ID" value="BAB99173.1"/>
    <property type="molecule type" value="Genomic_DNA"/>
</dbReference>
<dbReference type="AlphaFoldDB" id="Q8NPN2"/>
<proteinExistence type="predicted"/>
<feature type="transmembrane region" description="Helical" evidence="1">
    <location>
        <begin position="78"/>
        <end position="99"/>
    </location>
</feature>
<accession>Q8NPN2</accession>
<evidence type="ECO:0000256" key="1">
    <source>
        <dbReference type="SAM" id="Phobius"/>
    </source>
</evidence>
<dbReference type="KEGG" id="cgl:Cgl1780"/>
<feature type="transmembrane region" description="Helical" evidence="1">
    <location>
        <begin position="120"/>
        <end position="145"/>
    </location>
</feature>
<keyword evidence="1" id="KW-1133">Transmembrane helix</keyword>
<dbReference type="BioCyc" id="CORYNE:G18NG-11372-MONOMER"/>
<evidence type="ECO:0000313" key="2">
    <source>
        <dbReference type="EMBL" id="BAB99173.1"/>
    </source>
</evidence>
<feature type="transmembrane region" description="Helical" evidence="1">
    <location>
        <begin position="165"/>
        <end position="185"/>
    </location>
</feature>
<sequence length="239" mass="26089">MSLLFSGTFTQGEKSPVTNTNRIEDHYLKGGRGRGTDDPSNMQIAGSMLRTLFVRKIRALLLVLMIAPTPLVEGLTSTAMIVSVVILAIYMAITMYRVVHGRHEFAHIARRMALYVNKTSSRFSVVIAYVVLIAIYALLIPGLVYSVTFGFIVPSTPNTFSDAPAWIMCVSLLLIAVASFITSIMDDFIDGILTDFYDEDNADSPDSPAEDIATRPVESATTSALAGFAVGYICGRFNR</sequence>
<dbReference type="OrthoDB" id="9919192at2"/>
<reference evidence="3" key="1">
    <citation type="journal article" date="2003" name="Appl. Microbiol. Biotechnol.">
        <title>The Corynebacterium glutamicum genome: features and impacts on biotechnological processes.</title>
        <authorList>
            <person name="Ikeda M."/>
            <person name="Nakagawa S."/>
        </authorList>
    </citation>
    <scope>NUCLEOTIDE SEQUENCE [LARGE SCALE GENOMIC DNA]</scope>
    <source>
        <strain evidence="3">ATCC 13032 / DSM 20300 / BCRC 11384 / JCM 1318 / LMG 3730 / NCIMB 10025</strain>
    </source>
</reference>
<keyword evidence="3" id="KW-1185">Reference proteome</keyword>
<evidence type="ECO:0000313" key="3">
    <source>
        <dbReference type="Proteomes" id="UP000000582"/>
    </source>
</evidence>
<keyword evidence="1" id="KW-0812">Transmembrane</keyword>
<organism evidence="2 3">
    <name type="scientific">Corynebacterium glutamicum (strain ATCC 13032 / DSM 20300 / JCM 1318 / BCRC 11384 / CCUG 27702 / LMG 3730 / NBRC 12168 / NCIMB 10025 / NRRL B-2784 / 534)</name>
    <dbReference type="NCBI Taxonomy" id="196627"/>
    <lineage>
        <taxon>Bacteria</taxon>
        <taxon>Bacillati</taxon>
        <taxon>Actinomycetota</taxon>
        <taxon>Actinomycetes</taxon>
        <taxon>Mycobacteriales</taxon>
        <taxon>Corynebacteriaceae</taxon>
        <taxon>Corynebacterium</taxon>
    </lineage>
</organism>
<protein>
    <submittedName>
        <fullName evidence="2">Hypothetical membrane protein</fullName>
    </submittedName>
</protein>